<keyword evidence="5 9" id="KW-0812">Transmembrane</keyword>
<keyword evidence="4" id="KW-1003">Cell membrane</keyword>
<comment type="subcellular location">
    <subcellularLocation>
        <location evidence="1">Cell membrane</location>
        <topology evidence="1">Multi-pass membrane protein</topology>
    </subcellularLocation>
</comment>
<keyword evidence="3" id="KW-0050">Antiport</keyword>
<sequence>MNLIFLALFDDFASFFNDKVLSNIDTSDLSGSNVRDILKSYFEKNPLPEPGSEQFGSNFLLEGITNLQGTLANLSFGDSLVASAPILLLAASVVIILGVLGEAFFKKTGIPDILLLMVLGIIIGPVLGIIQPEAVLEIVPYFAAVALIIIMFDGGLNLHIGKVLKTAHFAIILVIVGFALSVGIVAGLAHYGLGWEWIDSILLGTIVGGSSSIIVFGLVQKIRISDDAKSMLSFESALTDIFAVIIAFVLFEAALSGEFSLDMLGVTIGKAILVGLVLGFGVGIPWMFVISKLKNAQHSYMLTIGMVFLLFFLATSFGESGALTALVFGLMLGKKTYFSRLLKVKFPEDTIDNSLHNQVTFLVRAFFFVFVGLLASFAQLEYVIFGIVAAIGIYIGRIIITKSVLVRGFSKLDKRVTSVMIPRGLAAAVLATFPLSMGLPNAEAYPQIIFFVIFTSVLITTIGLGGAKKIPPPESLDGGFVKSEK</sequence>
<dbReference type="PANTHER" id="PTHR32507:SF0">
    <property type="entry name" value="NA(+)_H(+) ANTIPORTER 2-RELATED"/>
    <property type="match status" value="1"/>
</dbReference>
<dbReference type="Pfam" id="PF00999">
    <property type="entry name" value="Na_H_Exchanger"/>
    <property type="match status" value="1"/>
</dbReference>
<evidence type="ECO:0000256" key="7">
    <source>
        <dbReference type="ARBA" id="ARBA00023065"/>
    </source>
</evidence>
<accession>B3TAY2</accession>
<dbReference type="GO" id="GO:0015297">
    <property type="term" value="F:antiporter activity"/>
    <property type="evidence" value="ECO:0007669"/>
    <property type="project" value="UniProtKB-KW"/>
</dbReference>
<feature type="transmembrane region" description="Helical" evidence="9">
    <location>
        <begin position="170"/>
        <end position="191"/>
    </location>
</feature>
<evidence type="ECO:0000256" key="2">
    <source>
        <dbReference type="ARBA" id="ARBA00022448"/>
    </source>
</evidence>
<feature type="transmembrane region" description="Helical" evidence="9">
    <location>
        <begin position="113"/>
        <end position="132"/>
    </location>
</feature>
<proteinExistence type="predicted"/>
<keyword evidence="8 9" id="KW-0472">Membrane</keyword>
<feature type="transmembrane region" description="Helical" evidence="9">
    <location>
        <begin position="383"/>
        <end position="400"/>
    </location>
</feature>
<evidence type="ECO:0000256" key="8">
    <source>
        <dbReference type="ARBA" id="ARBA00023136"/>
    </source>
</evidence>
<evidence type="ECO:0000256" key="3">
    <source>
        <dbReference type="ARBA" id="ARBA00022449"/>
    </source>
</evidence>
<feature type="domain" description="Cation/H+ exchanger transmembrane" evidence="10">
    <location>
        <begin position="96"/>
        <end position="460"/>
    </location>
</feature>
<evidence type="ECO:0000256" key="1">
    <source>
        <dbReference type="ARBA" id="ARBA00004651"/>
    </source>
</evidence>
<name>B3TAY2_9ARCH</name>
<dbReference type="PANTHER" id="PTHR32507">
    <property type="entry name" value="NA(+)/H(+) ANTIPORTER 1"/>
    <property type="match status" value="1"/>
</dbReference>
<feature type="transmembrane region" description="Helical" evidence="9">
    <location>
        <begin position="359"/>
        <end position="377"/>
    </location>
</feature>
<evidence type="ECO:0000256" key="6">
    <source>
        <dbReference type="ARBA" id="ARBA00022989"/>
    </source>
</evidence>
<feature type="transmembrane region" description="Helical" evidence="9">
    <location>
        <begin position="231"/>
        <end position="251"/>
    </location>
</feature>
<evidence type="ECO:0000256" key="4">
    <source>
        <dbReference type="ARBA" id="ARBA00022475"/>
    </source>
</evidence>
<dbReference type="GO" id="GO:1902600">
    <property type="term" value="P:proton transmembrane transport"/>
    <property type="evidence" value="ECO:0007669"/>
    <property type="project" value="InterPro"/>
</dbReference>
<dbReference type="AlphaFoldDB" id="B3TAY2"/>
<keyword evidence="6 9" id="KW-1133">Transmembrane helix</keyword>
<keyword evidence="7" id="KW-0406">Ion transport</keyword>
<evidence type="ECO:0000259" key="10">
    <source>
        <dbReference type="Pfam" id="PF00999"/>
    </source>
</evidence>
<gene>
    <name evidence="11" type="ORF">ALOHA_HF4000APKG8I13ctg1g10</name>
</gene>
<dbReference type="GO" id="GO:0005886">
    <property type="term" value="C:plasma membrane"/>
    <property type="evidence" value="ECO:0007669"/>
    <property type="project" value="UniProtKB-SubCell"/>
</dbReference>
<feature type="transmembrane region" description="Helical" evidence="9">
    <location>
        <begin position="271"/>
        <end position="291"/>
    </location>
</feature>
<feature type="transmembrane region" description="Helical" evidence="9">
    <location>
        <begin position="197"/>
        <end position="219"/>
    </location>
</feature>
<evidence type="ECO:0000256" key="5">
    <source>
        <dbReference type="ARBA" id="ARBA00022692"/>
    </source>
</evidence>
<feature type="transmembrane region" description="Helical" evidence="9">
    <location>
        <begin position="138"/>
        <end position="158"/>
    </location>
</feature>
<evidence type="ECO:0000313" key="11">
    <source>
        <dbReference type="EMBL" id="ABZ09741.1"/>
    </source>
</evidence>
<reference evidence="11" key="1">
    <citation type="journal article" date="2008" name="ISME J.">
        <title>Genomic patterns of recombination, clonal divergence and environment in marine microbial populations.</title>
        <authorList>
            <person name="Konstantinidis K.T."/>
            <person name="Delong E.F."/>
        </authorList>
    </citation>
    <scope>NUCLEOTIDE SEQUENCE</scope>
</reference>
<keyword evidence="2" id="KW-0813">Transport</keyword>
<evidence type="ECO:0000256" key="9">
    <source>
        <dbReference type="SAM" id="Phobius"/>
    </source>
</evidence>
<dbReference type="Gene3D" id="1.20.1530.20">
    <property type="match status" value="1"/>
</dbReference>
<protein>
    <submittedName>
        <fullName evidence="11">Putative Sodium/hydrogen exchanger family protein</fullName>
    </submittedName>
</protein>
<feature type="transmembrane region" description="Helical" evidence="9">
    <location>
        <begin position="80"/>
        <end position="101"/>
    </location>
</feature>
<organism evidence="11">
    <name type="scientific">uncultured marine crenarchaeote HF4000_APKG8I13</name>
    <dbReference type="NCBI Taxonomy" id="455606"/>
    <lineage>
        <taxon>Archaea</taxon>
        <taxon>Nitrososphaerota</taxon>
        <taxon>Nitrososphaeria</taxon>
        <taxon>Nitrosopumilales</taxon>
        <taxon>environmental samples</taxon>
    </lineage>
</organism>
<dbReference type="EMBL" id="EU016657">
    <property type="protein sequence ID" value="ABZ09741.1"/>
    <property type="molecule type" value="Genomic_DNA"/>
</dbReference>
<feature type="transmembrane region" description="Helical" evidence="9">
    <location>
        <begin position="445"/>
        <end position="467"/>
    </location>
</feature>
<dbReference type="InterPro" id="IPR038770">
    <property type="entry name" value="Na+/solute_symporter_sf"/>
</dbReference>
<feature type="transmembrane region" description="Helical" evidence="9">
    <location>
        <begin position="420"/>
        <end position="439"/>
    </location>
</feature>
<dbReference type="InterPro" id="IPR006153">
    <property type="entry name" value="Cation/H_exchanger_TM"/>
</dbReference>